<feature type="compositionally biased region" description="Pro residues" evidence="1">
    <location>
        <begin position="1543"/>
        <end position="1558"/>
    </location>
</feature>
<dbReference type="GO" id="GO:0005794">
    <property type="term" value="C:Golgi apparatus"/>
    <property type="evidence" value="ECO:0007669"/>
    <property type="project" value="UniProtKB-ARBA"/>
</dbReference>
<dbReference type="FunFam" id="1.10.1000.11:FF:000002">
    <property type="entry name" value="Cytohesin 1"/>
    <property type="match status" value="1"/>
</dbReference>
<dbReference type="Gene3D" id="1.10.1000.11">
    <property type="entry name" value="Arf Nucleotide-binding Site Opener,domain 2"/>
    <property type="match status" value="1"/>
</dbReference>
<dbReference type="PANTHER" id="PTHR10663:SF388">
    <property type="entry name" value="GOLGI-SPECIFIC BREFELDIN A-RESISTANCE GUANINE NUCLEOTIDE EXCHANGE FACTOR 1"/>
    <property type="match status" value="1"/>
</dbReference>
<feature type="region of interest" description="Disordered" evidence="1">
    <location>
        <begin position="290"/>
        <end position="363"/>
    </location>
</feature>
<dbReference type="CDD" id="cd00171">
    <property type="entry name" value="Sec7"/>
    <property type="match status" value="1"/>
</dbReference>
<dbReference type="Gene3D" id="1.10.220.20">
    <property type="match status" value="1"/>
</dbReference>
<feature type="compositionally biased region" description="Polar residues" evidence="1">
    <location>
        <begin position="65"/>
        <end position="74"/>
    </location>
</feature>
<reference evidence="3" key="1">
    <citation type="journal article" date="2020" name="Stud. Mycol.">
        <title>101 Dothideomycetes genomes: a test case for predicting lifestyles and emergence of pathogens.</title>
        <authorList>
            <person name="Haridas S."/>
            <person name="Albert R."/>
            <person name="Binder M."/>
            <person name="Bloem J."/>
            <person name="Labutti K."/>
            <person name="Salamov A."/>
            <person name="Andreopoulos B."/>
            <person name="Baker S."/>
            <person name="Barry K."/>
            <person name="Bills G."/>
            <person name="Bluhm B."/>
            <person name="Cannon C."/>
            <person name="Castanera R."/>
            <person name="Culley D."/>
            <person name="Daum C."/>
            <person name="Ezra D."/>
            <person name="Gonzalez J."/>
            <person name="Henrissat B."/>
            <person name="Kuo A."/>
            <person name="Liang C."/>
            <person name="Lipzen A."/>
            <person name="Lutzoni F."/>
            <person name="Magnuson J."/>
            <person name="Mondo S."/>
            <person name="Nolan M."/>
            <person name="Ohm R."/>
            <person name="Pangilinan J."/>
            <person name="Park H.-J."/>
            <person name="Ramirez L."/>
            <person name="Alfaro M."/>
            <person name="Sun H."/>
            <person name="Tritt A."/>
            <person name="Yoshinaga Y."/>
            <person name="Zwiers L.-H."/>
            <person name="Turgeon B."/>
            <person name="Goodwin S."/>
            <person name="Spatafora J."/>
            <person name="Crous P."/>
            <person name="Grigoriev I."/>
        </authorList>
    </citation>
    <scope>NUCLEOTIDE SEQUENCE</scope>
    <source>
        <strain evidence="3">Tuck. ex Michener</strain>
    </source>
</reference>
<protein>
    <submittedName>
        <fullName evidence="3">Guanine nucleotide exchange factor</fullName>
    </submittedName>
</protein>
<feature type="region of interest" description="Disordered" evidence="1">
    <location>
        <begin position="58"/>
        <end position="96"/>
    </location>
</feature>
<dbReference type="SMART" id="SM00222">
    <property type="entry name" value="Sec7"/>
    <property type="match status" value="1"/>
</dbReference>
<feature type="compositionally biased region" description="Basic and acidic residues" evidence="1">
    <location>
        <begin position="293"/>
        <end position="302"/>
    </location>
</feature>
<dbReference type="SUPFAM" id="SSF48425">
    <property type="entry name" value="Sec7 domain"/>
    <property type="match status" value="1"/>
</dbReference>
<dbReference type="PROSITE" id="PS50190">
    <property type="entry name" value="SEC7"/>
    <property type="match status" value="1"/>
</dbReference>
<dbReference type="InterPro" id="IPR056604">
    <property type="entry name" value="GBF1-like_TPR"/>
</dbReference>
<feature type="region of interest" description="Disordered" evidence="1">
    <location>
        <begin position="1541"/>
        <end position="1569"/>
    </location>
</feature>
<dbReference type="EMBL" id="ML991846">
    <property type="protein sequence ID" value="KAF2230146.1"/>
    <property type="molecule type" value="Genomic_DNA"/>
</dbReference>
<gene>
    <name evidence="3" type="ORF">EV356DRAFT_509321</name>
</gene>
<sequence length="1673" mass="184627">MNDDTALDSSLFSTPQTAGHTLPVRVAVDPVSLVVTECITVTSAMRKHARWAHSSVSAILGGGSNSNNKQSPISNRRDGKSRDAVGGVHFGGKEGDGEALASRWGLRGKKGKSMQDNPLMSAFARLRNDLKGCKDIRSFDTTALLHPFLQVIRSSSTSAPITSLALIAITKFLAYNIISRESPKLALGMQLLSSAITHCRFEATNSAADEIVLLRILKLMEGMISGPGGDILSDESVCEMMETGLSMCCQVRLSEVLRRSAEISMVTMCQTIFQRLKTLEVEAGEVPGALEATTKDDMDAVKMDPSVNGESAMASPAKERREQPISNGQSQELDTPKDDIEGRSSTSATLNGSTVELPHLPDVEEDTEIKPYSLPSIRELFRVLVDLLDPHDGQHTDTMRVMALRIVDVALEVAGPSIANHPSLASLAKDTLCRHLFQLVRNENMAILNESLRVAGTLLSTCRSVLKLQQELFLSYLVACLHPRVEIPQEPGIDPSLYEGVPQAPRLGKPSTPQPTSSGRSTPVPVKDRQKLGLEGGNRKPDAREAMVENVGHLVRIPSFMVELFTNYDCEIDRSDLCMDLVGLLSRSAFPDSATWSTTNVPPLCLDALLGFIQFIADRLDDEPVFEGYPDRAKLREQRSMKKVTIRGATKFNENPKGGIAFLASQGIIDDPNNPHSVVKFLKGTARIDKKVLGDYLSKKSNDQLLNAFLDLFDFTGLRVDEALRQLLNSFRLPGESQLIERIVTVFSQKYCASDTPEGIKNNDAVYVLTYAIIMLNTDQHNPNVKSSNRMSYNDFARNLRGVNDGQDFPPDYLQEIYDSIRTREIILPEEHDNKHAYDHAWKELLLKTQDATDLTICKTNIFDADMFSATWKPVVATLTYVFLSASDDAVFSRVVTGFDQCAQIAAKYGLSDALDHIIYCLSTITTLSSDTPPSTNLNTEVQADDGDTKRSVMVSETAVRFGRDFKAQLATVVLFKVVTGHEATVRDGWVHLVRIMLNLFLNSLIPASFTSTEERIALAPIPLQSPAQVIERTERSNESGLFSAFTSYVSSFANDEPPEPSDQEIEYTLNTVDCVKACDFKTIFDNIKEMPLMSLKSVIASLLAQIPEASSPRVIVVKPEIHTPSPLRPNGTRPQSKKPIYDPCLVYILELATVLALRDSETVEHLGQQVANTLQMVIRDAVHVHPVVLSRAVYYLLLLLKASNDHDYIRAPVILHTISSFDEDLLKQSALPVLRGMFDCIQGPSGLRKEMATSPDFWVILRRLHLEVEVTPVVFEILENVITGSPSAIASDNYESAISLLNDFATAGSAGAVSEQKRDEALRRGRQQKDKPKQDEAVTRGVKAMTRVHQMTDRVPNFISQSQLDREKAWSAYWTPIFRALTTQSLNPCRAIRHQALTSLQRALLSPSLAYQPQSSTSTTTPSPPAADSESDHIWSTLFSSVLFPLINQLLRPEVYQSDPVGMSETRVQAATLLCKIFLHYLSQLAEWEGMLDLWTTILQILDRLMHAGAGGPSSLNDTLEEAIPESLKNILLVMADGGYLLPPPPPPPPSASPVPDPQWKYDTRTPQQQKLWSETWLKLDRFLPRLMPELFPEAAKRPPSKRRSVGSGSEGVRSEGKEGGVSPVREERKDEIGEKEGEREGKGKEDEKVVGDGEKSEGVRVEGAKVEEAKA</sequence>
<dbReference type="Proteomes" id="UP000800092">
    <property type="component" value="Unassembled WGS sequence"/>
</dbReference>
<dbReference type="GO" id="GO:0005085">
    <property type="term" value="F:guanyl-nucleotide exchange factor activity"/>
    <property type="evidence" value="ECO:0007669"/>
    <property type="project" value="InterPro"/>
</dbReference>
<feature type="domain" description="SEC7" evidence="2">
    <location>
        <begin position="634"/>
        <end position="824"/>
    </location>
</feature>
<dbReference type="InterPro" id="IPR032691">
    <property type="entry name" value="Mon2/Sec7/BIG1-like_HUS"/>
</dbReference>
<evidence type="ECO:0000313" key="3">
    <source>
        <dbReference type="EMBL" id="KAF2230146.1"/>
    </source>
</evidence>
<dbReference type="InterPro" id="IPR000904">
    <property type="entry name" value="Sec7_dom"/>
</dbReference>
<dbReference type="GO" id="GO:0032012">
    <property type="term" value="P:regulation of ARF protein signal transduction"/>
    <property type="evidence" value="ECO:0007669"/>
    <property type="project" value="InterPro"/>
</dbReference>
<feature type="compositionally biased region" description="Basic and acidic residues" evidence="1">
    <location>
        <begin position="526"/>
        <end position="543"/>
    </location>
</feature>
<feature type="region of interest" description="Disordered" evidence="1">
    <location>
        <begin position="1595"/>
        <end position="1673"/>
    </location>
</feature>
<accession>A0A6A6GWI4</accession>
<feature type="region of interest" description="Disordered" evidence="1">
    <location>
        <begin position="493"/>
        <end position="543"/>
    </location>
</feature>
<dbReference type="OrthoDB" id="10258608at2759"/>
<dbReference type="InterPro" id="IPR023394">
    <property type="entry name" value="Sec7_C_sf"/>
</dbReference>
<name>A0A6A6GWI4_VIRVR</name>
<dbReference type="GO" id="GO:0016192">
    <property type="term" value="P:vesicle-mediated transport"/>
    <property type="evidence" value="ECO:0007669"/>
    <property type="project" value="UniProtKB-ARBA"/>
</dbReference>
<feature type="compositionally biased region" description="Basic and acidic residues" evidence="1">
    <location>
        <begin position="1614"/>
        <end position="1673"/>
    </location>
</feature>
<dbReference type="SUPFAM" id="SSF48371">
    <property type="entry name" value="ARM repeat"/>
    <property type="match status" value="1"/>
</dbReference>
<dbReference type="Pfam" id="PF12783">
    <property type="entry name" value="Sec7-like_HUS"/>
    <property type="match status" value="1"/>
</dbReference>
<dbReference type="Pfam" id="PF23325">
    <property type="entry name" value="TPR_28"/>
    <property type="match status" value="1"/>
</dbReference>
<feature type="compositionally biased region" description="Polar residues" evidence="1">
    <location>
        <begin position="343"/>
        <end position="354"/>
    </location>
</feature>
<proteinExistence type="predicted"/>
<evidence type="ECO:0000256" key="1">
    <source>
        <dbReference type="SAM" id="MobiDB-lite"/>
    </source>
</evidence>
<evidence type="ECO:0000259" key="2">
    <source>
        <dbReference type="PROSITE" id="PS50190"/>
    </source>
</evidence>
<evidence type="ECO:0000313" key="4">
    <source>
        <dbReference type="Proteomes" id="UP000800092"/>
    </source>
</evidence>
<feature type="compositionally biased region" description="Polar residues" evidence="1">
    <location>
        <begin position="324"/>
        <end position="333"/>
    </location>
</feature>
<dbReference type="Pfam" id="PF01369">
    <property type="entry name" value="Sec7"/>
    <property type="match status" value="1"/>
</dbReference>
<dbReference type="InterPro" id="IPR016024">
    <property type="entry name" value="ARM-type_fold"/>
</dbReference>
<keyword evidence="4" id="KW-1185">Reference proteome</keyword>
<organism evidence="3 4">
    <name type="scientific">Viridothelium virens</name>
    <name type="common">Speckled blister lichen</name>
    <name type="synonym">Trypethelium virens</name>
    <dbReference type="NCBI Taxonomy" id="1048519"/>
    <lineage>
        <taxon>Eukaryota</taxon>
        <taxon>Fungi</taxon>
        <taxon>Dikarya</taxon>
        <taxon>Ascomycota</taxon>
        <taxon>Pezizomycotina</taxon>
        <taxon>Dothideomycetes</taxon>
        <taxon>Dothideomycetes incertae sedis</taxon>
        <taxon>Trypetheliales</taxon>
        <taxon>Trypetheliaceae</taxon>
        <taxon>Viridothelium</taxon>
    </lineage>
</organism>
<dbReference type="InterPro" id="IPR035999">
    <property type="entry name" value="Sec7_dom_sf"/>
</dbReference>
<dbReference type="PANTHER" id="PTHR10663">
    <property type="entry name" value="GUANYL-NUCLEOTIDE EXCHANGE FACTOR"/>
    <property type="match status" value="1"/>
</dbReference>